<feature type="region of interest" description="Disordered" evidence="1">
    <location>
        <begin position="1"/>
        <end position="24"/>
    </location>
</feature>
<comment type="caution">
    <text evidence="2">The sequence shown here is derived from an EMBL/GenBank/DDBJ whole genome shotgun (WGS) entry which is preliminary data.</text>
</comment>
<keyword evidence="3" id="KW-1185">Reference proteome</keyword>
<protein>
    <submittedName>
        <fullName evidence="2">Uncharacterized protein</fullName>
    </submittedName>
</protein>
<dbReference type="AlphaFoldDB" id="A0A9J5Z7T8"/>
<sequence length="83" mass="9246">MVSSSLSFSLESPSDASTSLETTSTFTSLEGISLEYSNNIISNRVDLKHPLLNSLISTLFLFCIFEERLHEEKLVSQPLHILS</sequence>
<proteinExistence type="predicted"/>
<evidence type="ECO:0000256" key="1">
    <source>
        <dbReference type="SAM" id="MobiDB-lite"/>
    </source>
</evidence>
<organism evidence="2 3">
    <name type="scientific">Solanum commersonii</name>
    <name type="common">Commerson's wild potato</name>
    <name type="synonym">Commerson's nightshade</name>
    <dbReference type="NCBI Taxonomy" id="4109"/>
    <lineage>
        <taxon>Eukaryota</taxon>
        <taxon>Viridiplantae</taxon>
        <taxon>Streptophyta</taxon>
        <taxon>Embryophyta</taxon>
        <taxon>Tracheophyta</taxon>
        <taxon>Spermatophyta</taxon>
        <taxon>Magnoliopsida</taxon>
        <taxon>eudicotyledons</taxon>
        <taxon>Gunneridae</taxon>
        <taxon>Pentapetalae</taxon>
        <taxon>asterids</taxon>
        <taxon>lamiids</taxon>
        <taxon>Solanales</taxon>
        <taxon>Solanaceae</taxon>
        <taxon>Solanoideae</taxon>
        <taxon>Solaneae</taxon>
        <taxon>Solanum</taxon>
    </lineage>
</organism>
<dbReference type="EMBL" id="JACXVP010000004">
    <property type="protein sequence ID" value="KAG5608698.1"/>
    <property type="molecule type" value="Genomic_DNA"/>
</dbReference>
<accession>A0A9J5Z7T8</accession>
<reference evidence="2 3" key="1">
    <citation type="submission" date="2020-09" db="EMBL/GenBank/DDBJ databases">
        <title>De no assembly of potato wild relative species, Solanum commersonii.</title>
        <authorList>
            <person name="Cho K."/>
        </authorList>
    </citation>
    <scope>NUCLEOTIDE SEQUENCE [LARGE SCALE GENOMIC DNA]</scope>
    <source>
        <strain evidence="2">LZ3.2</strain>
        <tissue evidence="2">Leaf</tissue>
    </source>
</reference>
<name>A0A9J5Z7T8_SOLCO</name>
<evidence type="ECO:0000313" key="3">
    <source>
        <dbReference type="Proteomes" id="UP000824120"/>
    </source>
</evidence>
<gene>
    <name evidence="2" type="ORF">H5410_019979</name>
</gene>
<dbReference type="Proteomes" id="UP000824120">
    <property type="component" value="Chromosome 4"/>
</dbReference>
<evidence type="ECO:0000313" key="2">
    <source>
        <dbReference type="EMBL" id="KAG5608698.1"/>
    </source>
</evidence>